<keyword evidence="3" id="KW-1185">Reference proteome</keyword>
<comment type="caution">
    <text evidence="2">The sequence shown here is derived from an EMBL/GenBank/DDBJ whole genome shotgun (WGS) entry which is preliminary data.</text>
</comment>
<proteinExistence type="predicted"/>
<accession>A0ABT9WQ79</accession>
<dbReference type="EMBL" id="JAUSTT010000005">
    <property type="protein sequence ID" value="MDQ0175249.1"/>
    <property type="molecule type" value="Genomic_DNA"/>
</dbReference>
<dbReference type="InterPro" id="IPR014710">
    <property type="entry name" value="RmlC-like_jellyroll"/>
</dbReference>
<dbReference type="Pfam" id="PF00190">
    <property type="entry name" value="Cupin_1"/>
    <property type="match status" value="1"/>
</dbReference>
<dbReference type="SUPFAM" id="SSF51182">
    <property type="entry name" value="RmlC-like cupins"/>
    <property type="match status" value="1"/>
</dbReference>
<dbReference type="Proteomes" id="UP001223586">
    <property type="component" value="Unassembled WGS sequence"/>
</dbReference>
<dbReference type="InterPro" id="IPR006045">
    <property type="entry name" value="Cupin_1"/>
</dbReference>
<dbReference type="CDD" id="cd20306">
    <property type="entry name" value="cupin_OxDC-like"/>
    <property type="match status" value="1"/>
</dbReference>
<dbReference type="Gene3D" id="2.60.120.10">
    <property type="entry name" value="Jelly Rolls"/>
    <property type="match status" value="1"/>
</dbReference>
<organism evidence="2 3">
    <name type="scientific">Bacillus chungangensis</name>
    <dbReference type="NCBI Taxonomy" id="587633"/>
    <lineage>
        <taxon>Bacteria</taxon>
        <taxon>Bacillati</taxon>
        <taxon>Bacillota</taxon>
        <taxon>Bacilli</taxon>
        <taxon>Bacillales</taxon>
        <taxon>Bacillaceae</taxon>
        <taxon>Bacillus</taxon>
    </lineage>
</organism>
<feature type="domain" description="Cupin type-1" evidence="1">
    <location>
        <begin position="29"/>
        <end position="168"/>
    </location>
</feature>
<dbReference type="RefSeq" id="WP_307227412.1">
    <property type="nucleotide sequence ID" value="NZ_JAUSTT010000005.1"/>
</dbReference>
<sequence length="188" mass="21083">MTNPTSGYVTDNRNITGKGTPNLFFDINQNVLFERNPDNVAYMLTSTQNPTMIGGACVSLNLNKDFIREPHWHPNAWELDFLISGKATVSVLDPDTPQLVTYTLDKFGQTVFIPMGWWHWISAEEDDTKLVLFFNNDQFESAEGSVTLTKTPPEVYKEAYNIDADLIAKVLAPIKGTDDVIIGPPKKE</sequence>
<evidence type="ECO:0000259" key="1">
    <source>
        <dbReference type="SMART" id="SM00835"/>
    </source>
</evidence>
<reference evidence="2 3" key="1">
    <citation type="submission" date="2023-07" db="EMBL/GenBank/DDBJ databases">
        <title>Genomic Encyclopedia of Type Strains, Phase IV (KMG-IV): sequencing the most valuable type-strain genomes for metagenomic binning, comparative biology and taxonomic classification.</title>
        <authorList>
            <person name="Goeker M."/>
        </authorList>
    </citation>
    <scope>NUCLEOTIDE SEQUENCE [LARGE SCALE GENOMIC DNA]</scope>
    <source>
        <strain evidence="2 3">DSM 23837</strain>
    </source>
</reference>
<dbReference type="SMART" id="SM00835">
    <property type="entry name" value="Cupin_1"/>
    <property type="match status" value="1"/>
</dbReference>
<dbReference type="InterPro" id="IPR011051">
    <property type="entry name" value="RmlC_Cupin_sf"/>
</dbReference>
<gene>
    <name evidence="2" type="ORF">J2S08_001083</name>
</gene>
<evidence type="ECO:0000313" key="2">
    <source>
        <dbReference type="EMBL" id="MDQ0175249.1"/>
    </source>
</evidence>
<protein>
    <submittedName>
        <fullName evidence="2">Oxalate decarboxylase/phosphoglucose isomerase-like protein (Cupin superfamily)</fullName>
    </submittedName>
</protein>
<evidence type="ECO:0000313" key="3">
    <source>
        <dbReference type="Proteomes" id="UP001223586"/>
    </source>
</evidence>
<name>A0ABT9WQ79_9BACI</name>